<sequence>MAIKMTPEAAARIQSATAKSNGGTVPKGSFSSRASSAAAKNTGKTK</sequence>
<dbReference type="Gene3D" id="6.10.110.10">
    <property type="match status" value="1"/>
</dbReference>
<name>A0A133PBA7_FUSNU</name>
<dbReference type="InterPro" id="IPR038213">
    <property type="entry name" value="IFI6/IFI27-like_sf"/>
</dbReference>
<keyword evidence="4" id="KW-1185">Reference proteome</keyword>
<feature type="region of interest" description="Disordered" evidence="1">
    <location>
        <begin position="1"/>
        <end position="46"/>
    </location>
</feature>
<dbReference type="InterPro" id="IPR007011">
    <property type="entry name" value="LEA_SMP_dom"/>
</dbReference>
<evidence type="ECO:0000256" key="1">
    <source>
        <dbReference type="SAM" id="MobiDB-lite"/>
    </source>
</evidence>
<dbReference type="EMBL" id="LRPY01000022">
    <property type="protein sequence ID" value="KXA25835.1"/>
    <property type="molecule type" value="Genomic_DNA"/>
</dbReference>
<dbReference type="Proteomes" id="UP000070401">
    <property type="component" value="Unassembled WGS sequence"/>
</dbReference>
<proteinExistence type="predicted"/>
<reference evidence="4" key="1">
    <citation type="submission" date="2016-01" db="EMBL/GenBank/DDBJ databases">
        <authorList>
            <person name="Mitreva M."/>
            <person name="Pepin K.H."/>
            <person name="Mihindukulasuriya K.A."/>
            <person name="Fulton R."/>
            <person name="Fronick C."/>
            <person name="O'Laughlin M."/>
            <person name="Miner T."/>
            <person name="Herter B."/>
            <person name="Rosa B.A."/>
            <person name="Cordes M."/>
            <person name="Tomlinson C."/>
            <person name="Wollam A."/>
            <person name="Palsikar V.B."/>
            <person name="Mardis E.R."/>
            <person name="Wilson R.K."/>
        </authorList>
    </citation>
    <scope>NUCLEOTIDE SEQUENCE [LARGE SCALE GENOMIC DNA]</scope>
    <source>
        <strain evidence="4">MJR7757B</strain>
    </source>
</reference>
<evidence type="ECO:0000313" key="4">
    <source>
        <dbReference type="Proteomes" id="UP000070401"/>
    </source>
</evidence>
<feature type="domain" description="SMP" evidence="2">
    <location>
        <begin position="6"/>
        <end position="42"/>
    </location>
</feature>
<feature type="compositionally biased region" description="Polar residues" evidence="1">
    <location>
        <begin position="14"/>
        <end position="23"/>
    </location>
</feature>
<evidence type="ECO:0000313" key="3">
    <source>
        <dbReference type="EMBL" id="KXA25835.1"/>
    </source>
</evidence>
<feature type="compositionally biased region" description="Low complexity" evidence="1">
    <location>
        <begin position="29"/>
        <end position="39"/>
    </location>
</feature>
<dbReference type="AlphaFoldDB" id="A0A133PBA7"/>
<protein>
    <recommendedName>
        <fullName evidence="2">SMP domain-containing protein</fullName>
    </recommendedName>
</protein>
<dbReference type="RefSeq" id="WP_081091045.1">
    <property type="nucleotide sequence ID" value="NZ_JAIMZI010000003.1"/>
</dbReference>
<dbReference type="PATRIC" id="fig|851.8.peg.210"/>
<dbReference type="Pfam" id="PF04927">
    <property type="entry name" value="SMP"/>
    <property type="match status" value="1"/>
</dbReference>
<accession>A0A133PBA7</accession>
<comment type="caution">
    <text evidence="3">The sequence shown here is derived from an EMBL/GenBank/DDBJ whole genome shotgun (WGS) entry which is preliminary data.</text>
</comment>
<organism evidence="3 4">
    <name type="scientific">Fusobacterium nucleatum</name>
    <dbReference type="NCBI Taxonomy" id="851"/>
    <lineage>
        <taxon>Bacteria</taxon>
        <taxon>Fusobacteriati</taxon>
        <taxon>Fusobacteriota</taxon>
        <taxon>Fusobacteriia</taxon>
        <taxon>Fusobacteriales</taxon>
        <taxon>Fusobacteriaceae</taxon>
        <taxon>Fusobacterium</taxon>
    </lineage>
</organism>
<gene>
    <name evidence="3" type="ORF">HMPREF3221_00211</name>
</gene>
<evidence type="ECO:0000259" key="2">
    <source>
        <dbReference type="Pfam" id="PF04927"/>
    </source>
</evidence>